<sequence length="642" mass="71558">MNGHRGHNTKRWQNEQQRSRGHLGPNLDLAVSTKRPRLEKGRNETTKQDSVKVKHVTGVYRSDYAIFPRPRDLHTELQRGTFDILIISKTHGLVICEIKAIGDFFGVPSANMTKNDEKNVVRKRLAKALTQLEKEKKVLQYLISDIGEFRSDKVPIMKTLILPNLKRETLEDVLRDDKELTKKFRECLDAETMEDALNRCLFSRNFPPVGKAWEVDEVMISSLEQWWRAITGKTGKPQMDDEAYDSLAARFCGPATSLHVQTAHQSRADVRTLPGAVIETARCLDAPTLYPEQIQDKLASKAVSTDEAKLAAAKQVKLLSHKEGLKTLLEELQTSSHQATSEKGATPNGVQHPFVHKNEKKSLHLVIDEAPWFFGQVFQLLRSQASKRVELYIWAASVYYGSRPNSFEEMRLVRPLRCPPAVLRELETGPAYSTRAMYPYATMDTGILSSVPPPTDGPPVKRIIHAGPGHTAGKCDSTLRPQRTLQYSDVIVSGYIRLAQEKPQPTANRKDADDDPMQSGTTSDHEEAMDTNTTPASFAGFLEGLEVEKVPFDVITTMDQTVAEELASPKNNVVQVAAPDSIIGLERPVVVLIGTNDMNATVPQYVDPWCDVIARCLSQLVIVSGPASAVEDWVGMANLKLH</sequence>
<dbReference type="Proteomes" id="UP001519460">
    <property type="component" value="Unassembled WGS sequence"/>
</dbReference>
<keyword evidence="1" id="KW-0175">Coiled coil</keyword>
<evidence type="ECO:0000256" key="1">
    <source>
        <dbReference type="SAM" id="Coils"/>
    </source>
</evidence>
<evidence type="ECO:0000313" key="3">
    <source>
        <dbReference type="EMBL" id="KAK7497139.1"/>
    </source>
</evidence>
<gene>
    <name evidence="3" type="ORF">BaRGS_00011669</name>
</gene>
<dbReference type="EMBL" id="JACVVK020000061">
    <property type="protein sequence ID" value="KAK7497139.1"/>
    <property type="molecule type" value="Genomic_DNA"/>
</dbReference>
<name>A0ABD0LDQ8_9CAEN</name>
<evidence type="ECO:0000256" key="2">
    <source>
        <dbReference type="SAM" id="MobiDB-lite"/>
    </source>
</evidence>
<proteinExistence type="predicted"/>
<dbReference type="AlphaFoldDB" id="A0ABD0LDQ8"/>
<reference evidence="3 4" key="1">
    <citation type="journal article" date="2023" name="Sci. Data">
        <title>Genome assembly of the Korean intertidal mud-creeper Batillaria attramentaria.</title>
        <authorList>
            <person name="Patra A.K."/>
            <person name="Ho P.T."/>
            <person name="Jun S."/>
            <person name="Lee S.J."/>
            <person name="Kim Y."/>
            <person name="Won Y.J."/>
        </authorList>
    </citation>
    <scope>NUCLEOTIDE SEQUENCE [LARGE SCALE GENOMIC DNA]</scope>
    <source>
        <strain evidence="3">Wonlab-2016</strain>
    </source>
</reference>
<organism evidence="3 4">
    <name type="scientific">Batillaria attramentaria</name>
    <dbReference type="NCBI Taxonomy" id="370345"/>
    <lineage>
        <taxon>Eukaryota</taxon>
        <taxon>Metazoa</taxon>
        <taxon>Spiralia</taxon>
        <taxon>Lophotrochozoa</taxon>
        <taxon>Mollusca</taxon>
        <taxon>Gastropoda</taxon>
        <taxon>Caenogastropoda</taxon>
        <taxon>Sorbeoconcha</taxon>
        <taxon>Cerithioidea</taxon>
        <taxon>Batillariidae</taxon>
        <taxon>Batillaria</taxon>
    </lineage>
</organism>
<feature type="region of interest" description="Disordered" evidence="2">
    <location>
        <begin position="498"/>
        <end position="532"/>
    </location>
</feature>
<protein>
    <submittedName>
        <fullName evidence="3">Uncharacterized protein</fullName>
    </submittedName>
</protein>
<feature type="region of interest" description="Disordered" evidence="2">
    <location>
        <begin position="1"/>
        <end position="49"/>
    </location>
</feature>
<keyword evidence="4" id="KW-1185">Reference proteome</keyword>
<comment type="caution">
    <text evidence="3">The sequence shown here is derived from an EMBL/GenBank/DDBJ whole genome shotgun (WGS) entry which is preliminary data.</text>
</comment>
<evidence type="ECO:0000313" key="4">
    <source>
        <dbReference type="Proteomes" id="UP001519460"/>
    </source>
</evidence>
<feature type="compositionally biased region" description="Basic residues" evidence="2">
    <location>
        <begin position="1"/>
        <end position="10"/>
    </location>
</feature>
<feature type="compositionally biased region" description="Basic and acidic residues" evidence="2">
    <location>
        <begin position="36"/>
        <end position="49"/>
    </location>
</feature>
<feature type="coiled-coil region" evidence="1">
    <location>
        <begin position="115"/>
        <end position="142"/>
    </location>
</feature>
<accession>A0ABD0LDQ8</accession>